<accession>A0ABR3FVK9</accession>
<evidence type="ECO:0000313" key="2">
    <source>
        <dbReference type="Proteomes" id="UP001465976"/>
    </source>
</evidence>
<name>A0ABR3FVK9_9AGAR</name>
<dbReference type="Proteomes" id="UP001465976">
    <property type="component" value="Unassembled WGS sequence"/>
</dbReference>
<reference evidence="1 2" key="1">
    <citation type="submission" date="2024-02" db="EMBL/GenBank/DDBJ databases">
        <title>A draft genome for the cacao thread blight pathogen Marasmius crinis-equi.</title>
        <authorList>
            <person name="Cohen S.P."/>
            <person name="Baruah I.K."/>
            <person name="Amoako-Attah I."/>
            <person name="Bukari Y."/>
            <person name="Meinhardt L.W."/>
            <person name="Bailey B.A."/>
        </authorList>
    </citation>
    <scope>NUCLEOTIDE SEQUENCE [LARGE SCALE GENOMIC DNA]</scope>
    <source>
        <strain evidence="1 2">GH-76</strain>
    </source>
</reference>
<protein>
    <submittedName>
        <fullName evidence="1">Uncharacterized protein</fullName>
    </submittedName>
</protein>
<evidence type="ECO:0000313" key="1">
    <source>
        <dbReference type="EMBL" id="KAL0579501.1"/>
    </source>
</evidence>
<proteinExistence type="predicted"/>
<keyword evidence="2" id="KW-1185">Reference proteome</keyword>
<dbReference type="EMBL" id="JBAHYK010000057">
    <property type="protein sequence ID" value="KAL0579501.1"/>
    <property type="molecule type" value="Genomic_DNA"/>
</dbReference>
<gene>
    <name evidence="1" type="ORF">V5O48_002484</name>
</gene>
<organism evidence="1 2">
    <name type="scientific">Marasmius crinis-equi</name>
    <dbReference type="NCBI Taxonomy" id="585013"/>
    <lineage>
        <taxon>Eukaryota</taxon>
        <taxon>Fungi</taxon>
        <taxon>Dikarya</taxon>
        <taxon>Basidiomycota</taxon>
        <taxon>Agaricomycotina</taxon>
        <taxon>Agaricomycetes</taxon>
        <taxon>Agaricomycetidae</taxon>
        <taxon>Agaricales</taxon>
        <taxon>Marasmiineae</taxon>
        <taxon>Marasmiaceae</taxon>
        <taxon>Marasmius</taxon>
    </lineage>
</organism>
<comment type="caution">
    <text evidence="1">The sequence shown here is derived from an EMBL/GenBank/DDBJ whole genome shotgun (WGS) entry which is preliminary data.</text>
</comment>
<sequence>MCTTYTGKMQGLVNIIVLPTHASSIAVTVCYAGKAITRSFEGGLRFKATSMPPAHAITGVITEFRDLFADWRYWLDNNGVDSGAPDALLHSLQMFDVDDVGTLDDTNRGLIAHLVSPAKAYGFRNLLGRVKHQMQCTHKLQHDYKEYLETEDEWEELLD</sequence>